<comment type="cofactor">
    <cofactor evidence="1 8">
        <name>FAD</name>
        <dbReference type="ChEBI" id="CHEBI:57692"/>
    </cofactor>
</comment>
<evidence type="ECO:0000256" key="5">
    <source>
        <dbReference type="ARBA" id="ARBA00023002"/>
    </source>
</evidence>
<dbReference type="PIRSF" id="PIRSF016578">
    <property type="entry name" value="HsaA"/>
    <property type="match status" value="1"/>
</dbReference>
<dbReference type="Pfam" id="PF02770">
    <property type="entry name" value="Acyl-CoA_dh_M"/>
    <property type="match status" value="1"/>
</dbReference>
<dbReference type="GO" id="GO:0003995">
    <property type="term" value="F:acyl-CoA dehydrogenase activity"/>
    <property type="evidence" value="ECO:0007669"/>
    <property type="project" value="InterPro"/>
</dbReference>
<dbReference type="SUPFAM" id="SSF47203">
    <property type="entry name" value="Acyl-CoA dehydrogenase C-terminal domain-like"/>
    <property type="match status" value="1"/>
</dbReference>
<dbReference type="FunFam" id="1.20.140.10:FF:000004">
    <property type="entry name" value="Acyl-CoA dehydrogenase FadE25"/>
    <property type="match status" value="1"/>
</dbReference>
<dbReference type="PANTHER" id="PTHR43884">
    <property type="entry name" value="ACYL-COA DEHYDROGENASE"/>
    <property type="match status" value="1"/>
</dbReference>
<keyword evidence="4 8" id="KW-0274">FAD</keyword>
<dbReference type="PROSITE" id="PS00073">
    <property type="entry name" value="ACYL_COA_DH_2"/>
    <property type="match status" value="1"/>
</dbReference>
<dbReference type="InterPro" id="IPR009075">
    <property type="entry name" value="AcylCo_DH/oxidase_C"/>
</dbReference>
<dbReference type="InterPro" id="IPR046373">
    <property type="entry name" value="Acyl-CoA_Oxase/DH_mid-dom_sf"/>
</dbReference>
<dbReference type="InterPro" id="IPR009100">
    <property type="entry name" value="AcylCoA_DH/oxidase_NM_dom_sf"/>
</dbReference>
<dbReference type="InterPro" id="IPR013786">
    <property type="entry name" value="AcylCoA_DH/ox_N"/>
</dbReference>
<dbReference type="RefSeq" id="WP_145064362.1">
    <property type="nucleotide sequence ID" value="NZ_CP036287.1"/>
</dbReference>
<sequence>MTTVSPSTSDLPSIAHGLELTEDQRMIRDMVREFAQAEVAPIAHEIDEEHRFPVEIWNKIVELGLPGIPFSEEYGGSGGGTLAYAIAVEEIAKVCGSTGLTLAAHVSLGTWPIYAFGNDRLKQLYVPKLIAGEYMGAYGLTEPNAGSDSGGTQTTAVLDGDEYVLNGRKCFCTNANHAGVFIVTAVTDKSLGSKGISAFVVPRDTPGFSLEKGEVKLGMRGSDWASLVFEDARIPRDHLLGPEGQGFKTFMKTLDGGRISIGALALGIAEGAYENALRHAKEREAFGKTLADQQAVAFKLANMALDIEASRHLVYHSARVKDAGQPYTLEAAMGKLHASETSMRVTYDAIQIFGGYGYSREYPLERMWRDAKLCTIGEGTSEIQRLIISRQILR</sequence>
<evidence type="ECO:0000259" key="10">
    <source>
        <dbReference type="Pfam" id="PF02770"/>
    </source>
</evidence>
<evidence type="ECO:0000256" key="4">
    <source>
        <dbReference type="ARBA" id="ARBA00022827"/>
    </source>
</evidence>
<dbReference type="InterPro" id="IPR036250">
    <property type="entry name" value="AcylCo_DH-like_C"/>
</dbReference>
<dbReference type="Pfam" id="PF02771">
    <property type="entry name" value="Acyl-CoA_dh_N"/>
    <property type="match status" value="1"/>
</dbReference>
<dbReference type="PROSITE" id="PS00072">
    <property type="entry name" value="ACYL_COA_DH_1"/>
    <property type="match status" value="1"/>
</dbReference>
<dbReference type="KEGG" id="pbap:Pla133_16100"/>
<protein>
    <recommendedName>
        <fullName evidence="7">Cyclohexane-1-carbonyl-CoA dehydrogenase</fullName>
        <ecNumber evidence="6">1.3.8.11</ecNumber>
    </recommendedName>
</protein>
<feature type="domain" description="Acyl-CoA dehydrogenase/oxidase N-terminal" evidence="11">
    <location>
        <begin position="21"/>
        <end position="133"/>
    </location>
</feature>
<evidence type="ECO:0000256" key="8">
    <source>
        <dbReference type="RuleBase" id="RU362125"/>
    </source>
</evidence>
<evidence type="ECO:0000259" key="9">
    <source>
        <dbReference type="Pfam" id="PF00441"/>
    </source>
</evidence>
<dbReference type="AlphaFoldDB" id="A0A518BHV3"/>
<dbReference type="SUPFAM" id="SSF56645">
    <property type="entry name" value="Acyl-CoA dehydrogenase NM domain-like"/>
    <property type="match status" value="1"/>
</dbReference>
<keyword evidence="5 8" id="KW-0560">Oxidoreductase</keyword>
<dbReference type="GO" id="GO:0050660">
    <property type="term" value="F:flavin adenine dinucleotide binding"/>
    <property type="evidence" value="ECO:0007669"/>
    <property type="project" value="InterPro"/>
</dbReference>
<reference evidence="12 13" key="1">
    <citation type="submission" date="2019-02" db="EMBL/GenBank/DDBJ databases">
        <title>Deep-cultivation of Planctomycetes and their phenomic and genomic characterization uncovers novel biology.</title>
        <authorList>
            <person name="Wiegand S."/>
            <person name="Jogler M."/>
            <person name="Boedeker C."/>
            <person name="Pinto D."/>
            <person name="Vollmers J."/>
            <person name="Rivas-Marin E."/>
            <person name="Kohn T."/>
            <person name="Peeters S.H."/>
            <person name="Heuer A."/>
            <person name="Rast P."/>
            <person name="Oberbeckmann S."/>
            <person name="Bunk B."/>
            <person name="Jeske O."/>
            <person name="Meyerdierks A."/>
            <person name="Storesund J.E."/>
            <person name="Kallscheuer N."/>
            <person name="Luecker S."/>
            <person name="Lage O.M."/>
            <person name="Pohl T."/>
            <person name="Merkel B.J."/>
            <person name="Hornburger P."/>
            <person name="Mueller R.-W."/>
            <person name="Bruemmer F."/>
            <person name="Labrenz M."/>
            <person name="Spormann A.M."/>
            <person name="Op den Camp H."/>
            <person name="Overmann J."/>
            <person name="Amann R."/>
            <person name="Jetten M.S.M."/>
            <person name="Mascher T."/>
            <person name="Medema M.H."/>
            <person name="Devos D.P."/>
            <person name="Kaster A.-K."/>
            <person name="Ovreas L."/>
            <person name="Rohde M."/>
            <person name="Galperin M.Y."/>
            <person name="Jogler C."/>
        </authorList>
    </citation>
    <scope>NUCLEOTIDE SEQUENCE [LARGE SCALE GENOMIC DNA]</scope>
    <source>
        <strain evidence="12 13">Pla133</strain>
    </source>
</reference>
<dbReference type="FunFam" id="1.10.540.10:FF:000002">
    <property type="entry name" value="Acyl-CoA dehydrogenase FadE19"/>
    <property type="match status" value="1"/>
</dbReference>
<dbReference type="Gene3D" id="2.40.110.10">
    <property type="entry name" value="Butyryl-CoA Dehydrogenase, subunit A, domain 2"/>
    <property type="match status" value="1"/>
</dbReference>
<name>A0A518BHV3_9BACT</name>
<keyword evidence="13" id="KW-1185">Reference proteome</keyword>
<comment type="similarity">
    <text evidence="2 8">Belongs to the acyl-CoA dehydrogenase family.</text>
</comment>
<dbReference type="PANTHER" id="PTHR43884:SF12">
    <property type="entry name" value="ISOVALERYL-COA DEHYDROGENASE, MITOCHONDRIAL-RELATED"/>
    <property type="match status" value="1"/>
</dbReference>
<dbReference type="Proteomes" id="UP000316921">
    <property type="component" value="Chromosome"/>
</dbReference>
<dbReference type="Gene3D" id="1.10.540.10">
    <property type="entry name" value="Acyl-CoA dehydrogenase/oxidase, N-terminal domain"/>
    <property type="match status" value="1"/>
</dbReference>
<feature type="domain" description="Acyl-CoA dehydrogenase/oxidase C-terminal" evidence="9">
    <location>
        <begin position="244"/>
        <end position="393"/>
    </location>
</feature>
<evidence type="ECO:0000256" key="1">
    <source>
        <dbReference type="ARBA" id="ARBA00001974"/>
    </source>
</evidence>
<evidence type="ECO:0000256" key="3">
    <source>
        <dbReference type="ARBA" id="ARBA00022630"/>
    </source>
</evidence>
<evidence type="ECO:0000256" key="6">
    <source>
        <dbReference type="ARBA" id="ARBA00066361"/>
    </source>
</evidence>
<feature type="domain" description="Acyl-CoA oxidase/dehydrogenase middle" evidence="10">
    <location>
        <begin position="137"/>
        <end position="231"/>
    </location>
</feature>
<organism evidence="12 13">
    <name type="scientific">Engelhardtia mirabilis</name>
    <dbReference type="NCBI Taxonomy" id="2528011"/>
    <lineage>
        <taxon>Bacteria</taxon>
        <taxon>Pseudomonadati</taxon>
        <taxon>Planctomycetota</taxon>
        <taxon>Planctomycetia</taxon>
        <taxon>Planctomycetia incertae sedis</taxon>
        <taxon>Engelhardtia</taxon>
    </lineage>
</organism>
<dbReference type="InterPro" id="IPR006091">
    <property type="entry name" value="Acyl-CoA_Oxase/DH_mid-dom"/>
</dbReference>
<accession>A0A518BHV3</accession>
<dbReference type="Gene3D" id="1.20.140.10">
    <property type="entry name" value="Butyryl-CoA Dehydrogenase, subunit A, domain 3"/>
    <property type="match status" value="1"/>
</dbReference>
<gene>
    <name evidence="12" type="primary">acdA_2</name>
    <name evidence="12" type="ORF">Pla133_16100</name>
</gene>
<dbReference type="EC" id="1.3.8.11" evidence="6"/>
<dbReference type="EMBL" id="CP036287">
    <property type="protein sequence ID" value="QDU66534.1"/>
    <property type="molecule type" value="Genomic_DNA"/>
</dbReference>
<evidence type="ECO:0000256" key="7">
    <source>
        <dbReference type="ARBA" id="ARBA00067292"/>
    </source>
</evidence>
<dbReference type="CDD" id="cd01158">
    <property type="entry name" value="SCAD_SBCAD"/>
    <property type="match status" value="1"/>
</dbReference>
<evidence type="ECO:0000313" key="13">
    <source>
        <dbReference type="Proteomes" id="UP000316921"/>
    </source>
</evidence>
<dbReference type="Pfam" id="PF00441">
    <property type="entry name" value="Acyl-CoA_dh_1"/>
    <property type="match status" value="1"/>
</dbReference>
<evidence type="ECO:0000313" key="12">
    <source>
        <dbReference type="EMBL" id="QDU66534.1"/>
    </source>
</evidence>
<dbReference type="FunFam" id="2.40.110.10:FF:000009">
    <property type="entry name" value="Acyl-CoA dehydrogenase"/>
    <property type="match status" value="1"/>
</dbReference>
<evidence type="ECO:0000259" key="11">
    <source>
        <dbReference type="Pfam" id="PF02771"/>
    </source>
</evidence>
<proteinExistence type="inferred from homology"/>
<dbReference type="InterPro" id="IPR006089">
    <property type="entry name" value="Acyl-CoA_DH_CS"/>
</dbReference>
<keyword evidence="3 8" id="KW-0285">Flavoprotein</keyword>
<dbReference type="InterPro" id="IPR037069">
    <property type="entry name" value="AcylCoA_DH/ox_N_sf"/>
</dbReference>
<evidence type="ECO:0000256" key="2">
    <source>
        <dbReference type="ARBA" id="ARBA00009347"/>
    </source>
</evidence>